<protein>
    <recommendedName>
        <fullName evidence="2">25S rRNA (uridine-N(3))-methyltransferase BMT5-like domain-containing protein</fullName>
    </recommendedName>
</protein>
<evidence type="ECO:0000259" key="2">
    <source>
        <dbReference type="Pfam" id="PF10354"/>
    </source>
</evidence>
<dbReference type="InParanoid" id="A0A7J7BUP9"/>
<dbReference type="Proteomes" id="UP000593562">
    <property type="component" value="Unassembled WGS sequence"/>
</dbReference>
<comment type="caution">
    <text evidence="3">The sequence shown here is derived from an EMBL/GenBank/DDBJ whole genome shotgun (WGS) entry which is preliminary data.</text>
</comment>
<name>A0A7J7BUP9_TRIWF</name>
<feature type="region of interest" description="Disordered" evidence="1">
    <location>
        <begin position="1"/>
        <end position="24"/>
    </location>
</feature>
<dbReference type="GO" id="GO:0005737">
    <property type="term" value="C:cytoplasm"/>
    <property type="evidence" value="ECO:0007669"/>
    <property type="project" value="TreeGrafter"/>
</dbReference>
<dbReference type="EMBL" id="JAAARO010000023">
    <property type="protein sequence ID" value="KAF5725357.1"/>
    <property type="molecule type" value="Genomic_DNA"/>
</dbReference>
<proteinExistence type="predicted"/>
<feature type="domain" description="25S rRNA (uridine-N(3))-methyltransferase BMT5-like" evidence="2">
    <location>
        <begin position="71"/>
        <end position="121"/>
    </location>
</feature>
<dbReference type="Pfam" id="PF10354">
    <property type="entry name" value="BMT5-like"/>
    <property type="match status" value="1"/>
</dbReference>
<dbReference type="GO" id="GO:0070475">
    <property type="term" value="P:rRNA base methylation"/>
    <property type="evidence" value="ECO:0007669"/>
    <property type="project" value="InterPro"/>
</dbReference>
<evidence type="ECO:0000256" key="1">
    <source>
        <dbReference type="SAM" id="MobiDB-lite"/>
    </source>
</evidence>
<evidence type="ECO:0000313" key="4">
    <source>
        <dbReference type="Proteomes" id="UP000593562"/>
    </source>
</evidence>
<dbReference type="PANTHER" id="PTHR11538:SF63">
    <property type="entry name" value="25S RRNA (URIDINE-N(3))-METHYLTRANSFERASE BMT5-LIKE DOMAIN-CONTAINING PROTEIN"/>
    <property type="match status" value="1"/>
</dbReference>
<keyword evidence="4" id="KW-1185">Reference proteome</keyword>
<accession>A0A7J7BUP9</accession>
<dbReference type="InterPro" id="IPR019446">
    <property type="entry name" value="BMT5-like"/>
</dbReference>
<dbReference type="PANTHER" id="PTHR11538">
    <property type="entry name" value="PHENYLALANYL-TRNA SYNTHETASE"/>
    <property type="match status" value="1"/>
</dbReference>
<dbReference type="AlphaFoldDB" id="A0A7J7BUP9"/>
<reference evidence="3 4" key="1">
    <citation type="journal article" date="2020" name="Nat. Commun.">
        <title>Genome of Tripterygium wilfordii and identification of cytochrome P450 involved in triptolide biosynthesis.</title>
        <authorList>
            <person name="Tu L."/>
            <person name="Su P."/>
            <person name="Zhang Z."/>
            <person name="Gao L."/>
            <person name="Wang J."/>
            <person name="Hu T."/>
            <person name="Zhou J."/>
            <person name="Zhang Y."/>
            <person name="Zhao Y."/>
            <person name="Liu Y."/>
            <person name="Song Y."/>
            <person name="Tong Y."/>
            <person name="Lu Y."/>
            <person name="Yang J."/>
            <person name="Xu C."/>
            <person name="Jia M."/>
            <person name="Peters R.J."/>
            <person name="Huang L."/>
            <person name="Gao W."/>
        </authorList>
    </citation>
    <scope>NUCLEOTIDE SEQUENCE [LARGE SCALE GENOMIC DNA]</scope>
    <source>
        <strain evidence="4">cv. XIE 37</strain>
        <tissue evidence="3">Leaf</tissue>
    </source>
</reference>
<sequence length="178" mass="19959">MGKEEREEIESSSQEEEDSDEDDYERGLVEKWKTHYSSKHRILLVGEGDFSFSLCLAREFGSALNMVASSLDSQGEIHISHKEGDPYNKWDLVKKAEKIGLVLHEVVPFNKVDYPGYNNKRAQGSSSMIPFTLAIAVLTSSYANSPIFACNEITTVKLLTNDGMVNGERTLVKYVAFL</sequence>
<evidence type="ECO:0000313" key="3">
    <source>
        <dbReference type="EMBL" id="KAF5725357.1"/>
    </source>
</evidence>
<dbReference type="GO" id="GO:0070042">
    <property type="term" value="F:rRNA (uridine-N3-)-methyltransferase activity"/>
    <property type="evidence" value="ECO:0007669"/>
    <property type="project" value="InterPro"/>
</dbReference>
<feature type="compositionally biased region" description="Acidic residues" evidence="1">
    <location>
        <begin position="7"/>
        <end position="24"/>
    </location>
</feature>
<gene>
    <name evidence="3" type="ORF">HS088_TW23G00078</name>
</gene>
<organism evidence="3 4">
    <name type="scientific">Tripterygium wilfordii</name>
    <name type="common">Thunder God vine</name>
    <dbReference type="NCBI Taxonomy" id="458696"/>
    <lineage>
        <taxon>Eukaryota</taxon>
        <taxon>Viridiplantae</taxon>
        <taxon>Streptophyta</taxon>
        <taxon>Embryophyta</taxon>
        <taxon>Tracheophyta</taxon>
        <taxon>Spermatophyta</taxon>
        <taxon>Magnoliopsida</taxon>
        <taxon>eudicotyledons</taxon>
        <taxon>Gunneridae</taxon>
        <taxon>Pentapetalae</taxon>
        <taxon>rosids</taxon>
        <taxon>fabids</taxon>
        <taxon>Celastrales</taxon>
        <taxon>Celastraceae</taxon>
        <taxon>Tripterygium</taxon>
    </lineage>
</organism>